<organism evidence="2 3">
    <name type="scientific">Tenacibaculum tangerinum</name>
    <dbReference type="NCBI Taxonomy" id="3038772"/>
    <lineage>
        <taxon>Bacteria</taxon>
        <taxon>Pseudomonadati</taxon>
        <taxon>Bacteroidota</taxon>
        <taxon>Flavobacteriia</taxon>
        <taxon>Flavobacteriales</taxon>
        <taxon>Flavobacteriaceae</taxon>
        <taxon>Tenacibaculum</taxon>
    </lineage>
</organism>
<feature type="region of interest" description="Disordered" evidence="1">
    <location>
        <begin position="29"/>
        <end position="63"/>
    </location>
</feature>
<dbReference type="Proteomes" id="UP001232001">
    <property type="component" value="Chromosome"/>
</dbReference>
<proteinExistence type="predicted"/>
<dbReference type="EMBL" id="CP122539">
    <property type="protein sequence ID" value="WGH75221.1"/>
    <property type="molecule type" value="Genomic_DNA"/>
</dbReference>
<feature type="compositionally biased region" description="Basic and acidic residues" evidence="1">
    <location>
        <begin position="32"/>
        <end position="47"/>
    </location>
</feature>
<evidence type="ECO:0008006" key="4">
    <source>
        <dbReference type="Google" id="ProtNLM"/>
    </source>
</evidence>
<accession>A0ABY8L181</accession>
<sequence length="63" mass="6986">MKNLFKVIALVLVIGFASCTDENKVVPTAKEQQLHEQELFGTNKEDSTTDQSEGAENPTMDED</sequence>
<dbReference type="PROSITE" id="PS51257">
    <property type="entry name" value="PROKAR_LIPOPROTEIN"/>
    <property type="match status" value="1"/>
</dbReference>
<reference evidence="2 3" key="1">
    <citation type="submission" date="2023-04" db="EMBL/GenBank/DDBJ databases">
        <title>Tenacibaculum tangerinum sp. nov., isolated from sea tidal flat of South Korea.</title>
        <authorList>
            <person name="Lee S.H."/>
            <person name="Kim J.-J."/>
        </authorList>
    </citation>
    <scope>NUCLEOTIDE SEQUENCE [LARGE SCALE GENOMIC DNA]</scope>
    <source>
        <strain evidence="2 3">GRR-S3-23</strain>
    </source>
</reference>
<protein>
    <recommendedName>
        <fullName evidence="4">Secreted protein</fullName>
    </recommendedName>
</protein>
<keyword evidence="3" id="KW-1185">Reference proteome</keyword>
<name>A0ABY8L181_9FLAO</name>
<gene>
    <name evidence="2" type="ORF">P8625_14265</name>
</gene>
<dbReference type="RefSeq" id="WP_279651110.1">
    <property type="nucleotide sequence ID" value="NZ_CP122539.1"/>
</dbReference>
<evidence type="ECO:0000313" key="2">
    <source>
        <dbReference type="EMBL" id="WGH75221.1"/>
    </source>
</evidence>
<evidence type="ECO:0000313" key="3">
    <source>
        <dbReference type="Proteomes" id="UP001232001"/>
    </source>
</evidence>
<evidence type="ECO:0000256" key="1">
    <source>
        <dbReference type="SAM" id="MobiDB-lite"/>
    </source>
</evidence>